<dbReference type="SUPFAM" id="SSF50978">
    <property type="entry name" value="WD40 repeat-like"/>
    <property type="match status" value="3"/>
</dbReference>
<evidence type="ECO:0000256" key="2">
    <source>
        <dbReference type="ARBA" id="ARBA00022737"/>
    </source>
</evidence>
<dbReference type="InterPro" id="IPR015943">
    <property type="entry name" value="WD40/YVTN_repeat-like_dom_sf"/>
</dbReference>
<dbReference type="PROSITE" id="PS50294">
    <property type="entry name" value="WD_REPEATS_REGION"/>
    <property type="match status" value="1"/>
</dbReference>
<dbReference type="PROSITE" id="PS50082">
    <property type="entry name" value="WD_REPEATS_2"/>
    <property type="match status" value="2"/>
</dbReference>
<gene>
    <name evidence="4" type="ORF">IMG5_150570</name>
</gene>
<protein>
    <submittedName>
        <fullName evidence="4">Notchless, putative</fullName>
        <ecNumber evidence="4">2.7.11.7</ecNumber>
    </submittedName>
</protein>
<dbReference type="PANTHER" id="PTHR13720">
    <property type="entry name" value="WD-40 REPEAT PROTEIN"/>
    <property type="match status" value="1"/>
</dbReference>
<dbReference type="Gene3D" id="2.130.10.10">
    <property type="entry name" value="YVTN repeat-like/Quinoprotein amine dehydrogenase"/>
    <property type="match status" value="4"/>
</dbReference>
<evidence type="ECO:0000313" key="4">
    <source>
        <dbReference type="EMBL" id="EGR29688.1"/>
    </source>
</evidence>
<proteinExistence type="predicted"/>
<organism evidence="4 5">
    <name type="scientific">Ichthyophthirius multifiliis</name>
    <name type="common">White spot disease agent</name>
    <name type="synonym">Ich</name>
    <dbReference type="NCBI Taxonomy" id="5932"/>
    <lineage>
        <taxon>Eukaryota</taxon>
        <taxon>Sar</taxon>
        <taxon>Alveolata</taxon>
        <taxon>Ciliophora</taxon>
        <taxon>Intramacronucleata</taxon>
        <taxon>Oligohymenophorea</taxon>
        <taxon>Hymenostomatida</taxon>
        <taxon>Ophryoglenina</taxon>
        <taxon>Ichthyophthirius</taxon>
    </lineage>
</organism>
<dbReference type="eggNOG" id="KOG1408">
    <property type="taxonomic scope" value="Eukaryota"/>
</dbReference>
<keyword evidence="4" id="KW-0808">Transferase</keyword>
<keyword evidence="2" id="KW-0677">Repeat</keyword>
<reference evidence="4 5" key="1">
    <citation type="submission" date="2011-07" db="EMBL/GenBank/DDBJ databases">
        <authorList>
            <person name="Coyne R."/>
            <person name="Brami D."/>
            <person name="Johnson J."/>
            <person name="Hostetler J."/>
            <person name="Hannick L."/>
            <person name="Clark T."/>
            <person name="Cassidy-Hanley D."/>
            <person name="Inman J."/>
        </authorList>
    </citation>
    <scope>NUCLEOTIDE SEQUENCE [LARGE SCALE GENOMIC DNA]</scope>
    <source>
        <strain evidence="4 5">G5</strain>
    </source>
</reference>
<dbReference type="PANTHER" id="PTHR13720:SF33">
    <property type="entry name" value="HELP DOMAIN-CONTAINING PROTEIN"/>
    <property type="match status" value="1"/>
</dbReference>
<dbReference type="EC" id="2.7.11.7" evidence="4"/>
<evidence type="ECO:0000256" key="3">
    <source>
        <dbReference type="PROSITE-ProRule" id="PRU00221"/>
    </source>
</evidence>
<dbReference type="Pfam" id="PF00400">
    <property type="entry name" value="WD40"/>
    <property type="match status" value="4"/>
</dbReference>
<keyword evidence="5" id="KW-1185">Reference proteome</keyword>
<dbReference type="PROSITE" id="PS00678">
    <property type="entry name" value="WD_REPEATS_1"/>
    <property type="match status" value="1"/>
</dbReference>
<dbReference type="GeneID" id="14905801"/>
<feature type="repeat" description="WD" evidence="3">
    <location>
        <begin position="97"/>
        <end position="138"/>
    </location>
</feature>
<dbReference type="InterPro" id="IPR019775">
    <property type="entry name" value="WD40_repeat_CS"/>
</dbReference>
<dbReference type="InParanoid" id="G0QYL4"/>
<name>G0QYL4_ICHMU</name>
<dbReference type="STRING" id="857967.G0QYL4"/>
<dbReference type="EMBL" id="GL984117">
    <property type="protein sequence ID" value="EGR29688.1"/>
    <property type="molecule type" value="Genomic_DNA"/>
</dbReference>
<dbReference type="GO" id="GO:0016905">
    <property type="term" value="F:myosin heavy chain kinase activity"/>
    <property type="evidence" value="ECO:0007669"/>
    <property type="project" value="UniProtKB-EC"/>
</dbReference>
<dbReference type="SMART" id="SM00320">
    <property type="entry name" value="WD40"/>
    <property type="match status" value="6"/>
</dbReference>
<dbReference type="InterPro" id="IPR001680">
    <property type="entry name" value="WD40_rpt"/>
</dbReference>
<dbReference type="OrthoDB" id="6252103at2759"/>
<keyword evidence="1 3" id="KW-0853">WD repeat</keyword>
<dbReference type="Proteomes" id="UP000008983">
    <property type="component" value="Unassembled WGS sequence"/>
</dbReference>
<dbReference type="AlphaFoldDB" id="G0QYL4"/>
<evidence type="ECO:0000313" key="5">
    <source>
        <dbReference type="Proteomes" id="UP000008983"/>
    </source>
</evidence>
<dbReference type="InterPro" id="IPR050630">
    <property type="entry name" value="WD_repeat_EMAP"/>
</dbReference>
<accession>G0QYL4</accession>
<evidence type="ECO:0000256" key="1">
    <source>
        <dbReference type="ARBA" id="ARBA00022574"/>
    </source>
</evidence>
<feature type="repeat" description="WD" evidence="3">
    <location>
        <begin position="254"/>
        <end position="283"/>
    </location>
</feature>
<dbReference type="RefSeq" id="XP_004030924.1">
    <property type="nucleotide sequence ID" value="XM_004030876.1"/>
</dbReference>
<dbReference type="InterPro" id="IPR036322">
    <property type="entry name" value="WD40_repeat_dom_sf"/>
</dbReference>
<sequence length="1142" mass="132378">MLSQVNYQTKELETVYKCHEEGITSICLSSGFCITGSEDFYLRVWPLDFSEFSIEAKHEGILLSLDISLGALKVACGTSNGGLGVQDLSNNNYKTFLRSHTSQIIDMQIHSYRGYLVTLSADMSIRLWDMKKYEQVYEFSYPQDDKCLCISLKTLEQESQSAYQFSAFSPDSEYLALIGDSGTHINIIDSYTLGTLLKIYCQNANLKKLFWSNNNCELFVLTEEGQIKVFGIQRNSDGPNSLQAYFLREVNCIHRNSSNSIALSKNFKYVLTVGGDNLLKIWDYDFSLQGPGILFVQNDTKIITAGGFEGIYEWEFLGDTSKYEKVIDFGQFQPVGQNAIQQQGNNVIQKIPKTISQQPLDFLDNDDDDLGDRLQNKQFQGLLQGIQPVQSQEIEFKKQKKKREKKQLQFNYETNLIRKNNSLPFKHYYLPNSRSEQVQEKILKIRDNKEEFLTEFMISYNNDSHENVVWNYMCGWFAYTTQNFIIIENLTKNRNQKIITLPDQISCLALSRDFKYLLAGSASYNQKDQSNIYVLECKTYTITKTLIFHTRGVQNMTFSQNGKYLVTVGNFKECTVAVWEFQQGKLLANAYTLDRINDVKISQVQRQQETFLEFCTVGRDTIQFWELDKQFKLSYFDVFVPKQTVTQSKNSKYKQEENQQLIKEAPEVTALDYILIDDEKEYVVAGLSTGEIVIVEYGNYKILYRCQVSLNSSQIIDIKVSNSMHRLIVTAMDEYIHYWDFEKIVGYDLPFNNKDFLISWARLKISGVAISINLDPTFKEGFIGLYSGGISYINLDNKYRTQIAGTIDNKYKYQTHILNERLMVTTHEDGKMKFWNMFTAEEVMEYKFQSPVTSILFENKTNKLFCFFQNNNDIKTINTSKFYQSETFLQEEVRPSNKKSSDYPIKSFETILGGRTGKFIVMKSGVIYTMDQLIKERRPLIKFSKVFNLPNIADLISYQEKSLFFATNNKGKVMVYQVDYVSDRTIPYGFTIIDECDFLENATELYIKQNFSPNQQCLYEKAQPTQIVVSRHNENNYYAINETIKYVFIRNYQKRQITQRINLNELPLSITLIEQKLSFQILIGQQNGCIEKINVEDKDNRDTYTNMLDGGIISLYNVKSNNTNSSYRIIASTQYGITFYQL</sequence>
<dbReference type="GO" id="GO:0005929">
    <property type="term" value="C:cilium"/>
    <property type="evidence" value="ECO:0007669"/>
    <property type="project" value="UniProtKB-ARBA"/>
</dbReference>